<keyword evidence="4" id="KW-1185">Reference proteome</keyword>
<dbReference type="PANTHER" id="PTHR43277:SF4">
    <property type="entry name" value="ARGININE DECARBOXYLASE"/>
    <property type="match status" value="1"/>
</dbReference>
<protein>
    <recommendedName>
        <fullName evidence="5">Arginine decarboxylase</fullName>
    </recommendedName>
</protein>
<dbReference type="PANTHER" id="PTHR43277">
    <property type="entry name" value="ARGININE DECARBOXYLASE"/>
    <property type="match status" value="1"/>
</dbReference>
<evidence type="ECO:0000256" key="1">
    <source>
        <dbReference type="ARBA" id="ARBA00001933"/>
    </source>
</evidence>
<comment type="caution">
    <text evidence="3">The sequence shown here is derived from an EMBL/GenBank/DDBJ whole genome shotgun (WGS) entry which is preliminary data.</text>
</comment>
<name>A0A8J3JCR6_9ACTN</name>
<evidence type="ECO:0008006" key="5">
    <source>
        <dbReference type="Google" id="ProtNLM"/>
    </source>
</evidence>
<comment type="cofactor">
    <cofactor evidence="1">
        <name>pyridoxal 5'-phosphate</name>
        <dbReference type="ChEBI" id="CHEBI:597326"/>
    </cofactor>
</comment>
<dbReference type="InterPro" id="IPR015421">
    <property type="entry name" value="PyrdxlP-dep_Trfase_major"/>
</dbReference>
<organism evidence="3 4">
    <name type="scientific">Actinocatenispora rupis</name>
    <dbReference type="NCBI Taxonomy" id="519421"/>
    <lineage>
        <taxon>Bacteria</taxon>
        <taxon>Bacillati</taxon>
        <taxon>Actinomycetota</taxon>
        <taxon>Actinomycetes</taxon>
        <taxon>Micromonosporales</taxon>
        <taxon>Micromonosporaceae</taxon>
        <taxon>Actinocatenispora</taxon>
    </lineage>
</organism>
<dbReference type="InterPro" id="IPR052357">
    <property type="entry name" value="Orn_Lys_Arg_decarboxylase-I"/>
</dbReference>
<dbReference type="Proteomes" id="UP000612808">
    <property type="component" value="Unassembled WGS sequence"/>
</dbReference>
<dbReference type="Gene3D" id="3.40.640.10">
    <property type="entry name" value="Type I PLP-dependent aspartate aminotransferase-like (Major domain)"/>
    <property type="match status" value="1"/>
</dbReference>
<evidence type="ECO:0000313" key="4">
    <source>
        <dbReference type="Proteomes" id="UP000612808"/>
    </source>
</evidence>
<evidence type="ECO:0000256" key="2">
    <source>
        <dbReference type="ARBA" id="ARBA00022898"/>
    </source>
</evidence>
<gene>
    <name evidence="3" type="ORF">Aru02nite_33270</name>
</gene>
<keyword evidence="2" id="KW-0663">Pyridoxal phosphate</keyword>
<dbReference type="RefSeq" id="WP_203658419.1">
    <property type="nucleotide sequence ID" value="NZ_BAAAZM010000013.1"/>
</dbReference>
<dbReference type="EMBL" id="BOMB01000019">
    <property type="protein sequence ID" value="GID12438.1"/>
    <property type="molecule type" value="Genomic_DNA"/>
</dbReference>
<sequence>MDHTQAPVLDALAAFRAGGYVPFTPPGHKQGRGTDPDTARVLGADVFGSDVLAISGLDDRRSTHRILDRARELMADAVGASTMD</sequence>
<evidence type="ECO:0000313" key="3">
    <source>
        <dbReference type="EMBL" id="GID12438.1"/>
    </source>
</evidence>
<proteinExistence type="predicted"/>
<accession>A0A8J3JCR6</accession>
<reference evidence="3" key="1">
    <citation type="submission" date="2021-01" db="EMBL/GenBank/DDBJ databases">
        <title>Whole genome shotgun sequence of Actinocatenispora rupis NBRC 107355.</title>
        <authorList>
            <person name="Komaki H."/>
            <person name="Tamura T."/>
        </authorList>
    </citation>
    <scope>NUCLEOTIDE SEQUENCE</scope>
    <source>
        <strain evidence="3">NBRC 107355</strain>
    </source>
</reference>
<dbReference type="AlphaFoldDB" id="A0A8J3JCR6"/>